<name>A0A9X6NCM8_HYPEX</name>
<dbReference type="InterPro" id="IPR006202">
    <property type="entry name" value="Neur_chan_lig-bd"/>
</dbReference>
<dbReference type="FunFam" id="2.70.170.10:FF:000005">
    <property type="entry name" value="Neuronal nicotinic acetylcholine receptor alpha4 subunit"/>
    <property type="match status" value="1"/>
</dbReference>
<keyword evidence="7 15" id="KW-0472">Membrane</keyword>
<keyword evidence="8" id="KW-1015">Disulfide bond</keyword>
<feature type="domain" description="Neurotransmitter-gated ion-channel ligand-binding" evidence="17">
    <location>
        <begin position="46"/>
        <end position="252"/>
    </location>
</feature>
<dbReference type="Gene3D" id="2.70.170.10">
    <property type="entry name" value="Neurotransmitter-gated ion-channel ligand-binding domain"/>
    <property type="match status" value="1"/>
</dbReference>
<feature type="transmembrane region" description="Helical" evidence="15">
    <location>
        <begin position="284"/>
        <end position="302"/>
    </location>
</feature>
<keyword evidence="3 15" id="KW-0812">Transmembrane</keyword>
<evidence type="ECO:0000256" key="4">
    <source>
        <dbReference type="ARBA" id="ARBA00022989"/>
    </source>
</evidence>
<keyword evidence="6 15" id="KW-0406">Ion transport</keyword>
<dbReference type="Gene3D" id="1.20.58.390">
    <property type="entry name" value="Neurotransmitter-gated ion-channel transmembrane domain"/>
    <property type="match status" value="2"/>
</dbReference>
<evidence type="ECO:0000313" key="20">
    <source>
        <dbReference type="Proteomes" id="UP000192578"/>
    </source>
</evidence>
<comment type="similarity">
    <text evidence="15">Belongs to the ligand-gated ion channel (TC 1.A.9) family.</text>
</comment>
<evidence type="ECO:0000256" key="1">
    <source>
        <dbReference type="ARBA" id="ARBA00022448"/>
    </source>
</evidence>
<evidence type="ECO:0000259" key="17">
    <source>
        <dbReference type="Pfam" id="PF02931"/>
    </source>
</evidence>
<dbReference type="Pfam" id="PF02931">
    <property type="entry name" value="Neur_chan_LBD"/>
    <property type="match status" value="1"/>
</dbReference>
<keyword evidence="2" id="KW-1003">Cell membrane</keyword>
<protein>
    <submittedName>
        <fullName evidence="19">Acetylcholine receptor subunit alpha-like 1</fullName>
    </submittedName>
</protein>
<evidence type="ECO:0000259" key="18">
    <source>
        <dbReference type="Pfam" id="PF02932"/>
    </source>
</evidence>
<evidence type="ECO:0000256" key="8">
    <source>
        <dbReference type="ARBA" id="ARBA00023157"/>
    </source>
</evidence>
<keyword evidence="11" id="KW-0628">Postsynaptic cell membrane</keyword>
<dbReference type="InterPro" id="IPR036734">
    <property type="entry name" value="Neur_chan_lig-bd_sf"/>
</dbReference>
<comment type="subcellular location">
    <subcellularLocation>
        <location evidence="14">Postsynaptic cell membrane</location>
        <topology evidence="14">Multi-pass membrane protein</topology>
    </subcellularLocation>
</comment>
<evidence type="ECO:0000256" key="2">
    <source>
        <dbReference type="ARBA" id="ARBA00022475"/>
    </source>
</evidence>
<organism evidence="19 20">
    <name type="scientific">Hypsibius exemplaris</name>
    <name type="common">Freshwater tardigrade</name>
    <dbReference type="NCBI Taxonomy" id="2072580"/>
    <lineage>
        <taxon>Eukaryota</taxon>
        <taxon>Metazoa</taxon>
        <taxon>Ecdysozoa</taxon>
        <taxon>Tardigrada</taxon>
        <taxon>Eutardigrada</taxon>
        <taxon>Parachela</taxon>
        <taxon>Hypsibioidea</taxon>
        <taxon>Hypsibiidae</taxon>
        <taxon>Hypsibius</taxon>
    </lineage>
</organism>
<dbReference type="InterPro" id="IPR006029">
    <property type="entry name" value="Neurotrans-gated_channel_TM"/>
</dbReference>
<evidence type="ECO:0000256" key="12">
    <source>
        <dbReference type="ARBA" id="ARBA00023286"/>
    </source>
</evidence>
<keyword evidence="20" id="KW-1185">Reference proteome</keyword>
<keyword evidence="13 15" id="KW-0407">Ion channel</keyword>
<dbReference type="EMBL" id="MTYJ01000229">
    <property type="protein sequence ID" value="OWA51490.1"/>
    <property type="molecule type" value="Genomic_DNA"/>
</dbReference>
<dbReference type="SUPFAM" id="SSF63712">
    <property type="entry name" value="Nicotinic receptor ligand binding domain-like"/>
    <property type="match status" value="1"/>
</dbReference>
<feature type="chain" id="PRO_5041013523" evidence="15">
    <location>
        <begin position="27"/>
        <end position="562"/>
    </location>
</feature>
<dbReference type="CDD" id="cd19051">
    <property type="entry name" value="LGIC_TM_cation"/>
    <property type="match status" value="1"/>
</dbReference>
<keyword evidence="12" id="KW-1071">Ligand-gated ion channel</keyword>
<dbReference type="Pfam" id="PF02932">
    <property type="entry name" value="Neur_chan_memb"/>
    <property type="match status" value="1"/>
</dbReference>
<evidence type="ECO:0000256" key="16">
    <source>
        <dbReference type="SAM" id="MobiDB-lite"/>
    </source>
</evidence>
<dbReference type="GO" id="GO:0004888">
    <property type="term" value="F:transmembrane signaling receptor activity"/>
    <property type="evidence" value="ECO:0007669"/>
    <property type="project" value="InterPro"/>
</dbReference>
<evidence type="ECO:0000256" key="10">
    <source>
        <dbReference type="ARBA" id="ARBA00023180"/>
    </source>
</evidence>
<dbReference type="InterPro" id="IPR038050">
    <property type="entry name" value="Neuro_actylchol_rec"/>
</dbReference>
<dbReference type="AlphaFoldDB" id="A0A9X6NCM8"/>
<evidence type="ECO:0000256" key="5">
    <source>
        <dbReference type="ARBA" id="ARBA00023018"/>
    </source>
</evidence>
<keyword evidence="10" id="KW-0325">Glycoprotein</keyword>
<evidence type="ECO:0000256" key="11">
    <source>
        <dbReference type="ARBA" id="ARBA00023257"/>
    </source>
</evidence>
<dbReference type="OrthoDB" id="5975154at2759"/>
<dbReference type="PRINTS" id="PR00254">
    <property type="entry name" value="NICOTINICR"/>
</dbReference>
<feature type="transmembrane region" description="Helical" evidence="15">
    <location>
        <begin position="526"/>
        <end position="549"/>
    </location>
</feature>
<accession>A0A9X6NCM8</accession>
<dbReference type="InterPro" id="IPR006201">
    <property type="entry name" value="Neur_channel"/>
</dbReference>
<dbReference type="InterPro" id="IPR018000">
    <property type="entry name" value="Neurotransmitter_ion_chnl_CS"/>
</dbReference>
<keyword evidence="9 19" id="KW-0675">Receptor</keyword>
<sequence>MWTPGSANPHLTFLAWCCCVKAFVDSYSIHPNVSGFMRPKEEQTDEQRLLYNLLRGYEKSVRPVRNASNPIVVRLGITLTHLFDLDERNQVLTTMVWLDQEWYDELLTWNPKDYNGLAVLRTPCELLWLPDIVLYNNADDYNNGYMKSKAMVHSDGNVFWPPPTKLRSTCKVDIQYFPFDTQECLMKFGSWSYNGLQVDVTNRTGEVDLKNYVKNGEWELQSIIVERNNKFYTCCPEPFPDVTFKIVIRRKVLYYTYNVVFPCIMMSALTLLVFVLPPDSGEKIALGVTVLLAFSVFMLAIAEKLPETSDSIPLIGVYLTAVMTMTSISVIMTVVVLNVHWRQPEKYQVSEWIKRVFLGKLAYVMCIDTDYNNRYAGDSPAGPPLRLSRHTQLSQDDPEFTRETSVCSIPLQPMSFYEDIHSPAPPFTCSSRHASVIQRRQMFAASSLPFNPHSASLNEDSLTSNHVGRRLLNGGPPRHQRSRSRDRLQDEVVKALSLLIARQEADDNVLRVRKEWRQVAQVMDRCLFWMFCVSTVASTVILLVILPWVGDKSTAFPVEDTL</sequence>
<comment type="caution">
    <text evidence="19">The sequence shown here is derived from an EMBL/GenBank/DDBJ whole genome shotgun (WGS) entry which is preliminary data.</text>
</comment>
<reference evidence="20" key="1">
    <citation type="submission" date="2017-01" db="EMBL/GenBank/DDBJ databases">
        <title>Comparative genomics of anhydrobiosis in the tardigrade Hypsibius dujardini.</title>
        <authorList>
            <person name="Yoshida Y."/>
            <person name="Koutsovoulos G."/>
            <person name="Laetsch D."/>
            <person name="Stevens L."/>
            <person name="Kumar S."/>
            <person name="Horikawa D."/>
            <person name="Ishino K."/>
            <person name="Komine S."/>
            <person name="Tomita M."/>
            <person name="Blaxter M."/>
            <person name="Arakawa K."/>
        </authorList>
    </citation>
    <scope>NUCLEOTIDE SEQUENCE [LARGE SCALE GENOMIC DNA]</scope>
    <source>
        <strain evidence="20">Z151</strain>
    </source>
</reference>
<feature type="region of interest" description="Disordered" evidence="16">
    <location>
        <begin position="466"/>
        <end position="486"/>
    </location>
</feature>
<evidence type="ECO:0000256" key="9">
    <source>
        <dbReference type="ARBA" id="ARBA00023170"/>
    </source>
</evidence>
<feature type="signal peptide" evidence="15">
    <location>
        <begin position="1"/>
        <end position="26"/>
    </location>
</feature>
<evidence type="ECO:0000256" key="3">
    <source>
        <dbReference type="ARBA" id="ARBA00022692"/>
    </source>
</evidence>
<dbReference type="PANTHER" id="PTHR18945">
    <property type="entry name" value="NEUROTRANSMITTER GATED ION CHANNEL"/>
    <property type="match status" value="1"/>
</dbReference>
<dbReference type="Proteomes" id="UP000192578">
    <property type="component" value="Unassembled WGS sequence"/>
</dbReference>
<feature type="transmembrane region" description="Helical" evidence="15">
    <location>
        <begin position="314"/>
        <end position="337"/>
    </location>
</feature>
<dbReference type="InterPro" id="IPR036719">
    <property type="entry name" value="Neuro-gated_channel_TM_sf"/>
</dbReference>
<dbReference type="FunFam" id="1.20.58.390:FF:000073">
    <property type="entry name" value="Neuronal acetylcholine receptor subunit alpha-9-II"/>
    <property type="match status" value="1"/>
</dbReference>
<keyword evidence="5" id="KW-0770">Synapse</keyword>
<dbReference type="PRINTS" id="PR00252">
    <property type="entry name" value="NRIONCHANNEL"/>
</dbReference>
<evidence type="ECO:0000256" key="6">
    <source>
        <dbReference type="ARBA" id="ARBA00023065"/>
    </source>
</evidence>
<evidence type="ECO:0000256" key="14">
    <source>
        <dbReference type="ARBA" id="ARBA00034104"/>
    </source>
</evidence>
<evidence type="ECO:0000256" key="7">
    <source>
        <dbReference type="ARBA" id="ARBA00023136"/>
    </source>
</evidence>
<dbReference type="InterPro" id="IPR002394">
    <property type="entry name" value="Nicotinic_acetylcholine_rcpt"/>
</dbReference>
<dbReference type="GO" id="GO:0045211">
    <property type="term" value="C:postsynaptic membrane"/>
    <property type="evidence" value="ECO:0007669"/>
    <property type="project" value="UniProtKB-SubCell"/>
</dbReference>
<keyword evidence="1 15" id="KW-0813">Transport</keyword>
<dbReference type="PROSITE" id="PS00236">
    <property type="entry name" value="NEUROTR_ION_CHANNEL"/>
    <property type="match status" value="1"/>
</dbReference>
<evidence type="ECO:0000256" key="13">
    <source>
        <dbReference type="ARBA" id="ARBA00023303"/>
    </source>
</evidence>
<feature type="domain" description="Neurotransmitter-gated ion-channel transmembrane" evidence="18">
    <location>
        <begin position="260"/>
        <end position="542"/>
    </location>
</feature>
<gene>
    <name evidence="19" type="ORF">BV898_15970</name>
</gene>
<keyword evidence="15" id="KW-0732">Signal</keyword>
<proteinExistence type="inferred from homology"/>
<evidence type="ECO:0000256" key="15">
    <source>
        <dbReference type="RuleBase" id="RU000687"/>
    </source>
</evidence>
<dbReference type="CDD" id="cd18997">
    <property type="entry name" value="LGIC_ECD_nAChR"/>
    <property type="match status" value="1"/>
</dbReference>
<evidence type="ECO:0000313" key="19">
    <source>
        <dbReference type="EMBL" id="OWA51490.1"/>
    </source>
</evidence>
<dbReference type="SUPFAM" id="SSF90112">
    <property type="entry name" value="Neurotransmitter-gated ion-channel transmembrane pore"/>
    <property type="match status" value="1"/>
</dbReference>
<keyword evidence="4 15" id="KW-1133">Transmembrane helix</keyword>
<feature type="transmembrane region" description="Helical" evidence="15">
    <location>
        <begin position="254"/>
        <end position="277"/>
    </location>
</feature>
<dbReference type="NCBIfam" id="TIGR00860">
    <property type="entry name" value="LIC"/>
    <property type="match status" value="1"/>
</dbReference>
<dbReference type="GO" id="GO:0022848">
    <property type="term" value="F:acetylcholine-gated monoatomic cation-selective channel activity"/>
    <property type="evidence" value="ECO:0007669"/>
    <property type="project" value="InterPro"/>
</dbReference>